<accession>A0A516KFC1</accession>
<organism evidence="2 3">
    <name type="scientific">Radiobacillus deserti</name>
    <dbReference type="NCBI Taxonomy" id="2594883"/>
    <lineage>
        <taxon>Bacteria</taxon>
        <taxon>Bacillati</taxon>
        <taxon>Bacillota</taxon>
        <taxon>Bacilli</taxon>
        <taxon>Bacillales</taxon>
        <taxon>Bacillaceae</taxon>
        <taxon>Radiobacillus</taxon>
    </lineage>
</organism>
<evidence type="ECO:0008006" key="4">
    <source>
        <dbReference type="Google" id="ProtNLM"/>
    </source>
</evidence>
<dbReference type="Pfam" id="PF14177">
    <property type="entry name" value="YkyB"/>
    <property type="match status" value="1"/>
</dbReference>
<reference evidence="2 3" key="1">
    <citation type="submission" date="2019-07" db="EMBL/GenBank/DDBJ databases">
        <authorList>
            <person name="Li J."/>
        </authorList>
    </citation>
    <scope>NUCLEOTIDE SEQUENCE [LARGE SCALE GENOMIC DNA]</scope>
    <source>
        <strain evidence="2 3">TKL69</strain>
    </source>
</reference>
<protein>
    <recommendedName>
        <fullName evidence="4">YkyB-like protein</fullName>
    </recommendedName>
</protein>
<evidence type="ECO:0000313" key="3">
    <source>
        <dbReference type="Proteomes" id="UP000315215"/>
    </source>
</evidence>
<dbReference type="OrthoDB" id="2360869at2"/>
<dbReference type="EMBL" id="CP041666">
    <property type="protein sequence ID" value="QDP40026.1"/>
    <property type="molecule type" value="Genomic_DNA"/>
</dbReference>
<dbReference type="Proteomes" id="UP000315215">
    <property type="component" value="Chromosome"/>
</dbReference>
<dbReference type="InterPro" id="IPR025552">
    <property type="entry name" value="YkyB"/>
</dbReference>
<dbReference type="RefSeq" id="WP_143893202.1">
    <property type="nucleotide sequence ID" value="NZ_CP041666.1"/>
</dbReference>
<dbReference type="AlphaFoldDB" id="A0A516KFC1"/>
<name>A0A516KFC1_9BACI</name>
<feature type="region of interest" description="Disordered" evidence="1">
    <location>
        <begin position="131"/>
        <end position="156"/>
    </location>
</feature>
<evidence type="ECO:0000313" key="2">
    <source>
        <dbReference type="EMBL" id="QDP40026.1"/>
    </source>
</evidence>
<evidence type="ECO:0000256" key="1">
    <source>
        <dbReference type="SAM" id="MobiDB-lite"/>
    </source>
</evidence>
<proteinExistence type="predicted"/>
<dbReference type="KEGG" id="aqt:FN924_07500"/>
<keyword evidence="3" id="KW-1185">Reference proteome</keyword>
<gene>
    <name evidence="2" type="ORF">FN924_07500</name>
</gene>
<sequence>MLQPRDIDVQELARALFVVNKHAKTAPDPKYLYQLKKEAIKKLIEEQAATKIGLHFSDHPKFSHQHSTLLVQIADYYFHIPPSKDDFKTLKHLGKLDQSYRNPKTHMSLSHAKKLLANYLGWPLEKPRPTHHRSTYYTPSSLGKMDSPFKSKRYKR</sequence>